<evidence type="ECO:0000259" key="9">
    <source>
        <dbReference type="Pfam" id="PF14537"/>
    </source>
</evidence>
<accession>S3CFY6</accession>
<dbReference type="Proteomes" id="UP000014400">
    <property type="component" value="Unassembled WGS sequence"/>
</dbReference>
<comment type="subcellular location">
    <subcellularLocation>
        <location evidence="2">Cell envelope</location>
    </subcellularLocation>
</comment>
<evidence type="ECO:0000256" key="7">
    <source>
        <dbReference type="ARBA" id="ARBA00023004"/>
    </source>
</evidence>
<reference evidence="10 11" key="1">
    <citation type="submission" date="2013-04" db="EMBL/GenBank/DDBJ databases">
        <title>The Genome Sequence of Sutterella wadsworthensis HGA0223.</title>
        <authorList>
            <consortium name="The Broad Institute Genomics Platform"/>
            <person name="Earl A."/>
            <person name="Ward D."/>
            <person name="Feldgarden M."/>
            <person name="Gevers D."/>
            <person name="Schmidt T.M."/>
            <person name="Dover J."/>
            <person name="Dai D."/>
            <person name="Walker B."/>
            <person name="Young S."/>
            <person name="Zeng Q."/>
            <person name="Gargeya S."/>
            <person name="Fitzgerald M."/>
            <person name="Haas B."/>
            <person name="Abouelleil A."/>
            <person name="Allen A.W."/>
            <person name="Alvarado L."/>
            <person name="Arachchi H.M."/>
            <person name="Berlin A.M."/>
            <person name="Chapman S.B."/>
            <person name="Gainer-Dewar J."/>
            <person name="Goldberg J."/>
            <person name="Griggs A."/>
            <person name="Gujja S."/>
            <person name="Hansen M."/>
            <person name="Howarth C."/>
            <person name="Imamovic A."/>
            <person name="Ireland A."/>
            <person name="Larimer J."/>
            <person name="McCowan C."/>
            <person name="Murphy C."/>
            <person name="Pearson M."/>
            <person name="Poon T.W."/>
            <person name="Priest M."/>
            <person name="Roberts A."/>
            <person name="Saif S."/>
            <person name="Shea T."/>
            <person name="Sisk P."/>
            <person name="Sykes S."/>
            <person name="Wortman J."/>
            <person name="Nusbaum C."/>
            <person name="Birren B."/>
        </authorList>
    </citation>
    <scope>NUCLEOTIDE SEQUENCE [LARGE SCALE GENOMIC DNA]</scope>
    <source>
        <strain evidence="10 11">HGA0223</strain>
    </source>
</reference>
<dbReference type="eggNOG" id="COG0484">
    <property type="taxonomic scope" value="Bacteria"/>
</dbReference>
<comment type="caution">
    <text evidence="10">The sequence shown here is derived from an EMBL/GenBank/DDBJ whole genome shotgun (WGS) entry which is preliminary data.</text>
</comment>
<dbReference type="InterPro" id="IPR036280">
    <property type="entry name" value="Multihaem_cyt_sf"/>
</dbReference>
<proteinExistence type="predicted"/>
<evidence type="ECO:0000256" key="8">
    <source>
        <dbReference type="SAM" id="SignalP"/>
    </source>
</evidence>
<dbReference type="SUPFAM" id="SSF48695">
    <property type="entry name" value="Multiheme cytochromes"/>
    <property type="match status" value="1"/>
</dbReference>
<dbReference type="STRING" id="1203554.HMPREF1476_01128"/>
<feature type="chain" id="PRO_5004518566" description="Tetrahaem cytochrome domain-containing protein" evidence="8">
    <location>
        <begin position="24"/>
        <end position="123"/>
    </location>
</feature>
<evidence type="ECO:0000313" key="10">
    <source>
        <dbReference type="EMBL" id="EPD99449.1"/>
    </source>
</evidence>
<keyword evidence="4" id="KW-0349">Heme</keyword>
<evidence type="ECO:0000256" key="2">
    <source>
        <dbReference type="ARBA" id="ARBA00004196"/>
    </source>
</evidence>
<evidence type="ECO:0000256" key="1">
    <source>
        <dbReference type="ARBA" id="ARBA00001926"/>
    </source>
</evidence>
<evidence type="ECO:0000256" key="6">
    <source>
        <dbReference type="ARBA" id="ARBA00022982"/>
    </source>
</evidence>
<feature type="domain" description="Tetrahaem cytochrome" evidence="9">
    <location>
        <begin position="30"/>
        <end position="116"/>
    </location>
</feature>
<evidence type="ECO:0000313" key="11">
    <source>
        <dbReference type="Proteomes" id="UP000014400"/>
    </source>
</evidence>
<dbReference type="HOGENOM" id="CLU_136713_1_0_4"/>
<sequence>MKQIFAACAAVVLVMGVTAPIHAGTPFSLKHKGVDCAACHKTQTPAQPAAQDACIGCHGQYKGKAVPNADYNPDRNPRRPVVEVNPHDSHLGNVRCTLCHKEHQASPKTACYECHQNFILNAK</sequence>
<dbReference type="RefSeq" id="WP_005429071.1">
    <property type="nucleotide sequence ID" value="NZ_KE150480.1"/>
</dbReference>
<dbReference type="PATRIC" id="fig|1203554.3.peg.1167"/>
<keyword evidence="11" id="KW-1185">Reference proteome</keyword>
<keyword evidence="6" id="KW-0249">Electron transport</keyword>
<keyword evidence="5" id="KW-0479">Metal-binding</keyword>
<name>S3CFY6_9BURK</name>
<dbReference type="AlphaFoldDB" id="S3CFY6"/>
<dbReference type="GO" id="GO:0046872">
    <property type="term" value="F:metal ion binding"/>
    <property type="evidence" value="ECO:0007669"/>
    <property type="project" value="UniProtKB-KW"/>
</dbReference>
<keyword evidence="7" id="KW-0408">Iron</keyword>
<evidence type="ECO:0000256" key="5">
    <source>
        <dbReference type="ARBA" id="ARBA00022723"/>
    </source>
</evidence>
<keyword evidence="8" id="KW-0732">Signal</keyword>
<dbReference type="Gene3D" id="1.10.1130.10">
    <property type="entry name" value="Flavocytochrome C3, Chain A"/>
    <property type="match status" value="1"/>
</dbReference>
<keyword evidence="3" id="KW-0813">Transport</keyword>
<comment type="cofactor">
    <cofactor evidence="1">
        <name>heme c</name>
        <dbReference type="ChEBI" id="CHEBI:61717"/>
    </cofactor>
</comment>
<dbReference type="Pfam" id="PF14537">
    <property type="entry name" value="Cytochrom_c3_2"/>
    <property type="match status" value="1"/>
</dbReference>
<protein>
    <recommendedName>
        <fullName evidence="9">Tetrahaem cytochrome domain-containing protein</fullName>
    </recommendedName>
</protein>
<evidence type="ECO:0000256" key="3">
    <source>
        <dbReference type="ARBA" id="ARBA00022448"/>
    </source>
</evidence>
<dbReference type="GO" id="GO:0030313">
    <property type="term" value="C:cell envelope"/>
    <property type="evidence" value="ECO:0007669"/>
    <property type="project" value="UniProtKB-SubCell"/>
</dbReference>
<feature type="signal peptide" evidence="8">
    <location>
        <begin position="1"/>
        <end position="23"/>
    </location>
</feature>
<dbReference type="InterPro" id="IPR012286">
    <property type="entry name" value="Tetrahaem_cytochrome"/>
</dbReference>
<organism evidence="10 11">
    <name type="scientific">Sutterella wadsworthensis HGA0223</name>
    <dbReference type="NCBI Taxonomy" id="1203554"/>
    <lineage>
        <taxon>Bacteria</taxon>
        <taxon>Pseudomonadati</taxon>
        <taxon>Pseudomonadota</taxon>
        <taxon>Betaproteobacteria</taxon>
        <taxon>Burkholderiales</taxon>
        <taxon>Sutterellaceae</taxon>
        <taxon>Sutterella</taxon>
    </lineage>
</organism>
<evidence type="ECO:0000256" key="4">
    <source>
        <dbReference type="ARBA" id="ARBA00022617"/>
    </source>
</evidence>
<gene>
    <name evidence="10" type="ORF">HMPREF1476_01128</name>
</gene>
<dbReference type="EMBL" id="ATCF01000016">
    <property type="protein sequence ID" value="EPD99449.1"/>
    <property type="molecule type" value="Genomic_DNA"/>
</dbReference>